<organism evidence="1 2">
    <name type="scientific">Bacillus benzoevorans</name>
    <dbReference type="NCBI Taxonomy" id="1456"/>
    <lineage>
        <taxon>Bacteria</taxon>
        <taxon>Bacillati</taxon>
        <taxon>Bacillota</taxon>
        <taxon>Bacilli</taxon>
        <taxon>Bacillales</taxon>
        <taxon>Bacillaceae</taxon>
        <taxon>Bacillus</taxon>
    </lineage>
</organism>
<dbReference type="RefSeq" id="WP_184530096.1">
    <property type="nucleotide sequence ID" value="NZ_JACHGK010000029.1"/>
</dbReference>
<evidence type="ECO:0000313" key="1">
    <source>
        <dbReference type="EMBL" id="MBB6447802.1"/>
    </source>
</evidence>
<name>A0A7X0HVT4_9BACI</name>
<evidence type="ECO:0000313" key="2">
    <source>
        <dbReference type="Proteomes" id="UP000531594"/>
    </source>
</evidence>
<reference evidence="1 2" key="1">
    <citation type="submission" date="2020-08" db="EMBL/GenBank/DDBJ databases">
        <title>Genomic Encyclopedia of Type Strains, Phase IV (KMG-IV): sequencing the most valuable type-strain genomes for metagenomic binning, comparative biology and taxonomic classification.</title>
        <authorList>
            <person name="Goeker M."/>
        </authorList>
    </citation>
    <scope>NUCLEOTIDE SEQUENCE [LARGE SCALE GENOMIC DNA]</scope>
    <source>
        <strain evidence="1 2">DSM 5391</strain>
    </source>
</reference>
<proteinExistence type="predicted"/>
<keyword evidence="2" id="KW-1185">Reference proteome</keyword>
<gene>
    <name evidence="1" type="ORF">HNR53_004512</name>
</gene>
<dbReference type="AlphaFoldDB" id="A0A7X0HVT4"/>
<dbReference type="EMBL" id="JACHGK010000029">
    <property type="protein sequence ID" value="MBB6447802.1"/>
    <property type="molecule type" value="Genomic_DNA"/>
</dbReference>
<evidence type="ECO:0008006" key="3">
    <source>
        <dbReference type="Google" id="ProtNLM"/>
    </source>
</evidence>
<dbReference type="Proteomes" id="UP000531594">
    <property type="component" value="Unassembled WGS sequence"/>
</dbReference>
<comment type="caution">
    <text evidence="1">The sequence shown here is derived from an EMBL/GenBank/DDBJ whole genome shotgun (WGS) entry which is preliminary data.</text>
</comment>
<sequence>MTRKVLTYQAPAQLFRSDSLFQKEYEDCLHIAATSSLKSGLGESLAVSRWFSAPIITFRELFTELTGPEWASAKAQLRQFLLLSDVLAGMWNADTSNSRLKLQAMERNQLQILQTLRTLTELEIKPFHIPVDMIRNNSSEALFLQIWKGMFNRLSGDSASLRGFLNGEAQDAVSLKAALKTWGEELKKNNNAQGTLHRTTSNLPLDSIQQSIDLSLKKKRLILHGFYFITPIQERVFKVLEEEYELIFLNAYDDRFPNTFETVKHFLGIGEHETLRSTDDNIPIHPLAVKLMESLEGESNISIEWKADRYVDLPHFIESEKARLMDDKDCTNEMGYQLITPRAKQVEEQLIANEFVTVPDNRKKLTDYPVGRFLYRLHQIKNQNRNVENGLVTFEENLIPEILLDCFSSGCLFSKGEDMKNYVKSLEKILPYCEGVSTFEEWFARIKKLKTEKEFWEKKVLKNNPGALSDRIHKFHSLPMRLLSYFSVETEDLLKIESGIKALNKIQLALFSDFETKKVNMAVHLQKIEDLVLKNAEDSFNGEEKAIVRKLIDDINNIKDNELEFTLKDISKGLLFYLNGSLEGLDEEESFGEKVYSFDSADAAPFRTNRNFHLAFADQKALPISQDFNLWPIPKGILAHLEISFPELALWTHRTEKSNSITRYLLYILFHSADDIRISFTENLGKESRLDIALYLKLIGCKTVPVKREDFLTERVTMEVPNHVDLKSLGWTPPMQREAQVCPKRAAFSFILNEHTVFQSDFHHSFLYTKYVTVMNRMEKGIKNKFEPDEFRLKVDKWFPQWNNMKKDFLFDFITTSDYAKPRISRNRIDYGEESYSAGMTYLNLLPTGYAGKGSDNVIPVEDVVFHEACPGKQCRYCPYISICRDAVYAVDFEDN</sequence>
<accession>A0A7X0HVT4</accession>
<protein>
    <recommendedName>
        <fullName evidence="3">PD-(D/E)XK endonuclease-like domain-containing protein</fullName>
    </recommendedName>
</protein>